<proteinExistence type="predicted"/>
<reference evidence="1" key="1">
    <citation type="submission" date="1995-06" db="EMBL/GenBank/DDBJ databases">
        <title>36.8 kb of S.cerevisiae chromosome XII including ACE2, CKI1, PDC5, SLS1, PUT1 and tRNA-Asp.</title>
        <authorList>
            <person name="Delius H."/>
        </authorList>
    </citation>
    <scope>NUCLEOTIDE SEQUENCE</scope>
    <source>
        <strain evidence="1">S288C</strain>
    </source>
</reference>
<sequence length="193" mass="22781">MVPHPFLLHWSVSWSRLGNWNSSWDSNRFVVLDDFWNSIQQFLQGKFHLNTWEGGVSDLDVVRVEFNDIFGLVGVRERTGIEIRQQSTDRQYQISRFYSLLNFWSRQGTNVNTTVSWVLFVNSTLTHWGDVNWELSQVHQLLSFSLDIMSRSTSISQDNWVLSILDQFNNSSNNFSFSFSVVWLQRQVNWSFQ</sequence>
<organism evidence="1">
    <name type="scientific">Saccharomyces cerevisiae</name>
    <name type="common">Baker's yeast</name>
    <dbReference type="NCBI Taxonomy" id="4932"/>
    <lineage>
        <taxon>Eukaryota</taxon>
        <taxon>Fungi</taxon>
        <taxon>Dikarya</taxon>
        <taxon>Ascomycota</taxon>
        <taxon>Saccharomycotina</taxon>
        <taxon>Saccharomycetes</taxon>
        <taxon>Saccharomycetales</taxon>
        <taxon>Saccharomycetaceae</taxon>
        <taxon>Saccharomyces</taxon>
    </lineage>
</organism>
<dbReference type="EMBL" id="X91258">
    <property type="protein sequence ID" value="CAA62649.1"/>
    <property type="molecule type" value="Genomic_DNA"/>
</dbReference>
<protein>
    <submittedName>
        <fullName evidence="1">L3137 protein</fullName>
    </submittedName>
</protein>
<dbReference type="AlphaFoldDB" id="E9PAA1"/>
<gene>
    <name evidence="1" type="primary">L3137</name>
</gene>
<name>E9PAA1_YEASX</name>
<accession>E9PAA1</accession>
<evidence type="ECO:0000313" key="1">
    <source>
        <dbReference type="EMBL" id="CAA62649.1"/>
    </source>
</evidence>